<proteinExistence type="predicted"/>
<evidence type="ECO:0000256" key="2">
    <source>
        <dbReference type="SAM" id="SignalP"/>
    </source>
</evidence>
<dbReference type="RefSeq" id="WP_015792221.1">
    <property type="nucleotide sequence ID" value="NC_013131.1"/>
</dbReference>
<keyword evidence="4" id="KW-1185">Reference proteome</keyword>
<dbReference type="InterPro" id="IPR050490">
    <property type="entry name" value="Bact_solute-bd_prot1"/>
</dbReference>
<reference evidence="3 4" key="1">
    <citation type="journal article" date="2009" name="Stand. Genomic Sci.">
        <title>Complete genome sequence of Catenulispora acidiphila type strain (ID 139908).</title>
        <authorList>
            <person name="Copeland A."/>
            <person name="Lapidus A."/>
            <person name="Glavina Del Rio T."/>
            <person name="Nolan M."/>
            <person name="Lucas S."/>
            <person name="Chen F."/>
            <person name="Tice H."/>
            <person name="Cheng J.F."/>
            <person name="Bruce D."/>
            <person name="Goodwin L."/>
            <person name="Pitluck S."/>
            <person name="Mikhailova N."/>
            <person name="Pati A."/>
            <person name="Ivanova N."/>
            <person name="Mavromatis K."/>
            <person name="Chen A."/>
            <person name="Palaniappan K."/>
            <person name="Chain P."/>
            <person name="Land M."/>
            <person name="Hauser L."/>
            <person name="Chang Y.J."/>
            <person name="Jeffries C.D."/>
            <person name="Chertkov O."/>
            <person name="Brettin T."/>
            <person name="Detter J.C."/>
            <person name="Han C."/>
            <person name="Ali Z."/>
            <person name="Tindall B.J."/>
            <person name="Goker M."/>
            <person name="Bristow J."/>
            <person name="Eisen J.A."/>
            <person name="Markowitz V."/>
            <person name="Hugenholtz P."/>
            <person name="Kyrpides N.C."/>
            <person name="Klenk H.P."/>
        </authorList>
    </citation>
    <scope>NUCLEOTIDE SEQUENCE [LARGE SCALE GENOMIC DNA]</scope>
    <source>
        <strain evidence="4">DSM 44928 / JCM 14897 / NBRC 102108 / NRRL B-24433 / ID139908</strain>
    </source>
</reference>
<name>C7QAJ3_CATAD</name>
<dbReference type="eggNOG" id="COG1653">
    <property type="taxonomic scope" value="Bacteria"/>
</dbReference>
<feature type="compositionally biased region" description="Gly residues" evidence="1">
    <location>
        <begin position="28"/>
        <end position="49"/>
    </location>
</feature>
<evidence type="ECO:0000313" key="3">
    <source>
        <dbReference type="EMBL" id="ACU72492.1"/>
    </source>
</evidence>
<dbReference type="InParanoid" id="C7QAJ3"/>
<dbReference type="OrthoDB" id="8317736at2"/>
<organism evidence="3 4">
    <name type="scientific">Catenulispora acidiphila (strain DSM 44928 / JCM 14897 / NBRC 102108 / NRRL B-24433 / ID139908)</name>
    <dbReference type="NCBI Taxonomy" id="479433"/>
    <lineage>
        <taxon>Bacteria</taxon>
        <taxon>Bacillati</taxon>
        <taxon>Actinomycetota</taxon>
        <taxon>Actinomycetes</taxon>
        <taxon>Catenulisporales</taxon>
        <taxon>Catenulisporaceae</taxon>
        <taxon>Catenulispora</taxon>
    </lineage>
</organism>
<feature type="chain" id="PRO_5039112335" evidence="2">
    <location>
        <begin position="21"/>
        <end position="441"/>
    </location>
</feature>
<keyword evidence="2" id="KW-0732">Signal</keyword>
<dbReference type="Proteomes" id="UP000000851">
    <property type="component" value="Chromosome"/>
</dbReference>
<feature type="region of interest" description="Disordered" evidence="1">
    <location>
        <begin position="28"/>
        <end position="50"/>
    </location>
</feature>
<dbReference type="Gene3D" id="3.40.190.10">
    <property type="entry name" value="Periplasmic binding protein-like II"/>
    <property type="match status" value="2"/>
</dbReference>
<gene>
    <name evidence="3" type="ordered locus">Caci_3587</name>
</gene>
<sequence precursor="true">MTRNTRNVIAVVLGLSAALAAAGCAGGSSNGGGGGSGSSGGGGSQGGGQVKLTVWQNSTTGPGQQFFLTAAKDYHAQHPNVTINVQTIQNEDLDGKLQTALNANAAPDIFLQRGGGKMQAMVTAGQIQELDLSATDKANVGTAALAAESLDGKVYAMPMDTQPEGFYYSKDLFQQAGITATPTTIDELEADVAKLKAINVSPIAVGAKDAWPAAHWYYNFALRECSQATMTSTAKSLKFSDPCWTKAGDDVAAFLKSDPFQKGFLTTSAQQGAGSSAGLLANHKAGMELMGNWDPGVIASLTPDQKPLPDLGWFPFPAVAGGQGDPTAIMGGADGYSVSKKAPKEAFQFLEFLATKEEQEAYAKAFDAIPVNPAAQDAVTDPYNVSTLQAFSKAAYAMQYLDTQFGQNVGNAMNTAVVSLMAGKGSAANIVSATNSAAARG</sequence>
<dbReference type="PANTHER" id="PTHR43649:SF14">
    <property type="entry name" value="BLR3389 PROTEIN"/>
    <property type="match status" value="1"/>
</dbReference>
<evidence type="ECO:0000313" key="4">
    <source>
        <dbReference type="Proteomes" id="UP000000851"/>
    </source>
</evidence>
<dbReference type="InterPro" id="IPR006059">
    <property type="entry name" value="SBP"/>
</dbReference>
<dbReference type="PROSITE" id="PS51257">
    <property type="entry name" value="PROKAR_LIPOPROTEIN"/>
    <property type="match status" value="1"/>
</dbReference>
<accession>C7QAJ3</accession>
<dbReference type="STRING" id="479433.Caci_3587"/>
<dbReference type="HOGENOM" id="CLU_031285_12_0_11"/>
<dbReference type="EMBL" id="CP001700">
    <property type="protein sequence ID" value="ACU72492.1"/>
    <property type="molecule type" value="Genomic_DNA"/>
</dbReference>
<dbReference type="Pfam" id="PF01547">
    <property type="entry name" value="SBP_bac_1"/>
    <property type="match status" value="1"/>
</dbReference>
<dbReference type="PANTHER" id="PTHR43649">
    <property type="entry name" value="ARABINOSE-BINDING PROTEIN-RELATED"/>
    <property type="match status" value="1"/>
</dbReference>
<dbReference type="SUPFAM" id="SSF53850">
    <property type="entry name" value="Periplasmic binding protein-like II"/>
    <property type="match status" value="1"/>
</dbReference>
<dbReference type="KEGG" id="cai:Caci_3587"/>
<protein>
    <submittedName>
        <fullName evidence="3">Extracellular solute-binding protein family 1</fullName>
    </submittedName>
</protein>
<evidence type="ECO:0000256" key="1">
    <source>
        <dbReference type="SAM" id="MobiDB-lite"/>
    </source>
</evidence>
<dbReference type="AlphaFoldDB" id="C7QAJ3"/>
<feature type="signal peptide" evidence="2">
    <location>
        <begin position="1"/>
        <end position="20"/>
    </location>
</feature>